<dbReference type="InterPro" id="IPR021866">
    <property type="entry name" value="SpoIIAA-like"/>
</dbReference>
<sequence>MIKFKTNNIENVIEIEVEGAIMEQDIKDFEHYFEEKKAEQGKINLLMVLNGVRYSTKGLIEDFKFDKNHWDDFNKIAVVSDKKWIEFGTKVMEIFPKVEVEHFNKDEREKALAWLQ</sequence>
<name>A0A917WS53_9BACI</name>
<protein>
    <recommendedName>
        <fullName evidence="3">STAS/SEC14 domain-containing protein</fullName>
    </recommendedName>
</protein>
<reference evidence="1" key="1">
    <citation type="journal article" date="2014" name="Int. J. Syst. Evol. Microbiol.">
        <title>Complete genome sequence of Corynebacterium casei LMG S-19264T (=DSM 44701T), isolated from a smear-ripened cheese.</title>
        <authorList>
            <consortium name="US DOE Joint Genome Institute (JGI-PGF)"/>
            <person name="Walter F."/>
            <person name="Albersmeier A."/>
            <person name="Kalinowski J."/>
            <person name="Ruckert C."/>
        </authorList>
    </citation>
    <scope>NUCLEOTIDE SEQUENCE</scope>
    <source>
        <strain evidence="1">CGMCC 1.6333</strain>
    </source>
</reference>
<comment type="caution">
    <text evidence="1">The sequence shown here is derived from an EMBL/GenBank/DDBJ whole genome shotgun (WGS) entry which is preliminary data.</text>
</comment>
<keyword evidence="2" id="KW-1185">Reference proteome</keyword>
<gene>
    <name evidence="1" type="ORF">GCM10011351_07750</name>
</gene>
<dbReference type="SUPFAM" id="SSF52091">
    <property type="entry name" value="SpoIIaa-like"/>
    <property type="match status" value="1"/>
</dbReference>
<dbReference type="EMBL" id="BMLG01000002">
    <property type="protein sequence ID" value="GGM24427.1"/>
    <property type="molecule type" value="Genomic_DNA"/>
</dbReference>
<dbReference type="Pfam" id="PF11964">
    <property type="entry name" value="SpoIIAA-like"/>
    <property type="match status" value="1"/>
</dbReference>
<dbReference type="RefSeq" id="WP_117153165.1">
    <property type="nucleotide sequence ID" value="NZ_BMLG01000002.1"/>
</dbReference>
<organism evidence="1 2">
    <name type="scientific">Paraliobacillus quinghaiensis</name>
    <dbReference type="NCBI Taxonomy" id="470815"/>
    <lineage>
        <taxon>Bacteria</taxon>
        <taxon>Bacillati</taxon>
        <taxon>Bacillota</taxon>
        <taxon>Bacilli</taxon>
        <taxon>Bacillales</taxon>
        <taxon>Bacillaceae</taxon>
        <taxon>Paraliobacillus</taxon>
    </lineage>
</organism>
<dbReference type="Gene3D" id="3.40.50.10600">
    <property type="entry name" value="SpoIIaa-like domains"/>
    <property type="match status" value="1"/>
</dbReference>
<dbReference type="InterPro" id="IPR038396">
    <property type="entry name" value="SpoIIAA-like_sf"/>
</dbReference>
<evidence type="ECO:0000313" key="1">
    <source>
        <dbReference type="EMBL" id="GGM24427.1"/>
    </source>
</evidence>
<dbReference type="OrthoDB" id="2389786at2"/>
<reference evidence="1" key="2">
    <citation type="submission" date="2020-09" db="EMBL/GenBank/DDBJ databases">
        <authorList>
            <person name="Sun Q."/>
            <person name="Zhou Y."/>
        </authorList>
    </citation>
    <scope>NUCLEOTIDE SEQUENCE</scope>
    <source>
        <strain evidence="1">CGMCC 1.6333</strain>
    </source>
</reference>
<evidence type="ECO:0000313" key="2">
    <source>
        <dbReference type="Proteomes" id="UP000618460"/>
    </source>
</evidence>
<dbReference type="Proteomes" id="UP000618460">
    <property type="component" value="Unassembled WGS sequence"/>
</dbReference>
<dbReference type="AlphaFoldDB" id="A0A917WS53"/>
<evidence type="ECO:0008006" key="3">
    <source>
        <dbReference type="Google" id="ProtNLM"/>
    </source>
</evidence>
<dbReference type="InterPro" id="IPR036513">
    <property type="entry name" value="STAS_dom_sf"/>
</dbReference>
<accession>A0A917WS53</accession>
<proteinExistence type="predicted"/>